<dbReference type="Proteomes" id="UP000597762">
    <property type="component" value="Unassembled WGS sequence"/>
</dbReference>
<evidence type="ECO:0000313" key="2">
    <source>
        <dbReference type="EMBL" id="CAE1262405.1"/>
    </source>
</evidence>
<keyword evidence="1" id="KW-0812">Transmembrane</keyword>
<name>A0A812CFE8_ACAPH</name>
<feature type="transmembrane region" description="Helical" evidence="1">
    <location>
        <begin position="197"/>
        <end position="218"/>
    </location>
</feature>
<accession>A0A812CFE8</accession>
<keyword evidence="1" id="KW-1133">Transmembrane helix</keyword>
<evidence type="ECO:0000313" key="3">
    <source>
        <dbReference type="Proteomes" id="UP000597762"/>
    </source>
</evidence>
<proteinExistence type="predicted"/>
<evidence type="ECO:0000256" key="1">
    <source>
        <dbReference type="SAM" id="Phobius"/>
    </source>
</evidence>
<feature type="transmembrane region" description="Helical" evidence="1">
    <location>
        <begin position="133"/>
        <end position="160"/>
    </location>
</feature>
<dbReference type="AlphaFoldDB" id="A0A812CFE8"/>
<organism evidence="2 3">
    <name type="scientific">Acanthosepion pharaonis</name>
    <name type="common">Pharaoh cuttlefish</name>
    <name type="synonym">Sepia pharaonis</name>
    <dbReference type="NCBI Taxonomy" id="158019"/>
    <lineage>
        <taxon>Eukaryota</taxon>
        <taxon>Metazoa</taxon>
        <taxon>Spiralia</taxon>
        <taxon>Lophotrochozoa</taxon>
        <taxon>Mollusca</taxon>
        <taxon>Cephalopoda</taxon>
        <taxon>Coleoidea</taxon>
        <taxon>Decapodiformes</taxon>
        <taxon>Sepiida</taxon>
        <taxon>Sepiina</taxon>
        <taxon>Sepiidae</taxon>
        <taxon>Acanthosepion</taxon>
    </lineage>
</organism>
<feature type="transmembrane region" description="Helical" evidence="1">
    <location>
        <begin position="57"/>
        <end position="80"/>
    </location>
</feature>
<dbReference type="EMBL" id="CAHIKZ030001390">
    <property type="protein sequence ID" value="CAE1262405.1"/>
    <property type="molecule type" value="Genomic_DNA"/>
</dbReference>
<keyword evidence="3" id="KW-1185">Reference proteome</keyword>
<sequence>MLKRYHISLYQNILFLFAYFLSFSHLDLYPFLSHSLLFFSSLENFSMPRHLPFSVPFFLHSIFLTLSLTSILSLFSLPFLLSHTQPLLTFKILFFIFFLLSFSIFNTFSLIFQYLPSLYYCCFYISCSMSSNITLICLCLSLPFVFSFHSTLSHLISSVFSFSSTLNNSHTLFSLSLNFHCSISALFSLPLPHSVCLTLFLVSSLFYLLCFLPSSSLFNMSYTFFKISIVLSPSLSFL</sequence>
<feature type="transmembrane region" description="Helical" evidence="1">
    <location>
        <begin position="92"/>
        <end position="113"/>
    </location>
</feature>
<protein>
    <submittedName>
        <fullName evidence="2">Uncharacterized protein</fullName>
    </submittedName>
</protein>
<reference evidence="2" key="1">
    <citation type="submission" date="2021-01" db="EMBL/GenBank/DDBJ databases">
        <authorList>
            <person name="Li R."/>
            <person name="Bekaert M."/>
        </authorList>
    </citation>
    <scope>NUCLEOTIDE SEQUENCE</scope>
    <source>
        <strain evidence="2">Farmed</strain>
    </source>
</reference>
<comment type="caution">
    <text evidence="2">The sequence shown here is derived from an EMBL/GenBank/DDBJ whole genome shotgun (WGS) entry which is preliminary data.</text>
</comment>
<feature type="transmembrane region" description="Helical" evidence="1">
    <location>
        <begin position="12"/>
        <end position="37"/>
    </location>
</feature>
<keyword evidence="1" id="KW-0472">Membrane</keyword>
<gene>
    <name evidence="2" type="ORF">SPHA_33199</name>
</gene>